<gene>
    <name evidence="2" type="ORF">SAV31267_015000</name>
</gene>
<evidence type="ECO:0000313" key="2">
    <source>
        <dbReference type="EMBL" id="GDY72015.1"/>
    </source>
</evidence>
<reference evidence="2 3" key="1">
    <citation type="submission" date="2019-04" db="EMBL/GenBank/DDBJ databases">
        <title>Draft genome sequences of Streptomyces avermitilis ATCC 31267.</title>
        <authorList>
            <person name="Komaki H."/>
            <person name="Tamura T."/>
            <person name="Hosoyama A."/>
        </authorList>
    </citation>
    <scope>NUCLEOTIDE SEQUENCE [LARGE SCALE GENOMIC DNA]</scope>
    <source>
        <strain evidence="2 3">ATCC 31267</strain>
    </source>
</reference>
<dbReference type="Proteomes" id="UP000299211">
    <property type="component" value="Unassembled WGS sequence"/>
</dbReference>
<evidence type="ECO:0000256" key="1">
    <source>
        <dbReference type="SAM" id="MobiDB-lite"/>
    </source>
</evidence>
<evidence type="ECO:0000313" key="3">
    <source>
        <dbReference type="Proteomes" id="UP000299211"/>
    </source>
</evidence>
<sequence>MVGRALVLHKALRSTLMVIAHPRESQTLNETVLAGCNTADTAASDSCVNGRQRPDPRAVEGAPTAGRARPPPQLILRVRVLTARQDGVPIGSSGNALFPQV</sequence>
<dbReference type="AlphaFoldDB" id="A0A4D4MK52"/>
<accession>A0A4D4MK52</accession>
<organism evidence="2 3">
    <name type="scientific">Streptomyces avermitilis</name>
    <dbReference type="NCBI Taxonomy" id="33903"/>
    <lineage>
        <taxon>Bacteria</taxon>
        <taxon>Bacillati</taxon>
        <taxon>Actinomycetota</taxon>
        <taxon>Actinomycetes</taxon>
        <taxon>Kitasatosporales</taxon>
        <taxon>Streptomycetaceae</taxon>
        <taxon>Streptomyces</taxon>
    </lineage>
</organism>
<comment type="caution">
    <text evidence="2">The sequence shown here is derived from an EMBL/GenBank/DDBJ whole genome shotgun (WGS) entry which is preliminary data.</text>
</comment>
<protein>
    <submittedName>
        <fullName evidence="2">Uncharacterized protein</fullName>
    </submittedName>
</protein>
<dbReference type="EMBL" id="BJHY01000001">
    <property type="protein sequence ID" value="GDY72015.1"/>
    <property type="molecule type" value="Genomic_DNA"/>
</dbReference>
<proteinExistence type="predicted"/>
<name>A0A4D4MK52_STRAX</name>
<feature type="region of interest" description="Disordered" evidence="1">
    <location>
        <begin position="44"/>
        <end position="71"/>
    </location>
</feature>